<evidence type="ECO:0000313" key="3">
    <source>
        <dbReference type="EMBL" id="CAF4421888.1"/>
    </source>
</evidence>
<dbReference type="InterPro" id="IPR051242">
    <property type="entry name" value="WD-EF-hand_domain"/>
</dbReference>
<keyword evidence="2" id="KW-0853">WD repeat</keyword>
<dbReference type="InterPro" id="IPR015943">
    <property type="entry name" value="WD40/YVTN_repeat-like_dom_sf"/>
</dbReference>
<dbReference type="EMBL" id="CAJOAZ010028998">
    <property type="protein sequence ID" value="CAF4421888.1"/>
    <property type="molecule type" value="Genomic_DNA"/>
</dbReference>
<reference evidence="3" key="1">
    <citation type="submission" date="2021-02" db="EMBL/GenBank/DDBJ databases">
        <authorList>
            <person name="Nowell W R."/>
        </authorList>
    </citation>
    <scope>NUCLEOTIDE SEQUENCE</scope>
</reference>
<dbReference type="PANTHER" id="PTHR44324:SF3">
    <property type="entry name" value="WD REPEAT-CONTAINING PROTEIN 49-LIKE"/>
    <property type="match status" value="1"/>
</dbReference>
<evidence type="ECO:0000256" key="2">
    <source>
        <dbReference type="PROSITE-ProRule" id="PRU00221"/>
    </source>
</evidence>
<gene>
    <name evidence="3" type="ORF">OXD698_LOCUS52691</name>
</gene>
<dbReference type="Proteomes" id="UP000663844">
    <property type="component" value="Unassembled WGS sequence"/>
</dbReference>
<keyword evidence="1" id="KW-0677">Repeat</keyword>
<dbReference type="PROSITE" id="PS50082">
    <property type="entry name" value="WD_REPEATS_2"/>
    <property type="match status" value="2"/>
</dbReference>
<sequence>SRDLNILITGGADYLARIWNPYVTQKNTAILEGHHAAVIDVRINERVAQCYTFSKDAVIKAWDLKELFCLQTIPVRFPSTLGGKTPSFGLFPMDLYLNRSSFQDTSLPGGLVLACNDYLCLMKLGQDTSKDQNLVETH</sequence>
<organism evidence="3 4">
    <name type="scientific">Adineta steineri</name>
    <dbReference type="NCBI Taxonomy" id="433720"/>
    <lineage>
        <taxon>Eukaryota</taxon>
        <taxon>Metazoa</taxon>
        <taxon>Spiralia</taxon>
        <taxon>Gnathifera</taxon>
        <taxon>Rotifera</taxon>
        <taxon>Eurotatoria</taxon>
        <taxon>Bdelloidea</taxon>
        <taxon>Adinetida</taxon>
        <taxon>Adinetidae</taxon>
        <taxon>Adineta</taxon>
    </lineage>
</organism>
<feature type="non-terminal residue" evidence="3">
    <location>
        <position position="1"/>
    </location>
</feature>
<dbReference type="PANTHER" id="PTHR44324">
    <property type="entry name" value="WD40 REPEAT DOMAIN 95"/>
    <property type="match status" value="1"/>
</dbReference>
<dbReference type="AlphaFoldDB" id="A0A820QL02"/>
<dbReference type="SUPFAM" id="SSF50978">
    <property type="entry name" value="WD40 repeat-like"/>
    <property type="match status" value="1"/>
</dbReference>
<dbReference type="Gene3D" id="2.130.10.10">
    <property type="entry name" value="YVTN repeat-like/Quinoprotein amine dehydrogenase"/>
    <property type="match status" value="1"/>
</dbReference>
<feature type="repeat" description="WD" evidence="2">
    <location>
        <begin position="31"/>
        <end position="72"/>
    </location>
</feature>
<proteinExistence type="predicted"/>
<evidence type="ECO:0000313" key="4">
    <source>
        <dbReference type="Proteomes" id="UP000663844"/>
    </source>
</evidence>
<dbReference type="InterPro" id="IPR001680">
    <property type="entry name" value="WD40_rpt"/>
</dbReference>
<dbReference type="InterPro" id="IPR036322">
    <property type="entry name" value="WD40_repeat_dom_sf"/>
</dbReference>
<protein>
    <submittedName>
        <fullName evidence="3">Uncharacterized protein</fullName>
    </submittedName>
</protein>
<evidence type="ECO:0000256" key="1">
    <source>
        <dbReference type="ARBA" id="ARBA00022737"/>
    </source>
</evidence>
<feature type="repeat" description="WD" evidence="2">
    <location>
        <begin position="1"/>
        <end position="20"/>
    </location>
</feature>
<feature type="non-terminal residue" evidence="3">
    <location>
        <position position="138"/>
    </location>
</feature>
<comment type="caution">
    <text evidence="3">The sequence shown here is derived from an EMBL/GenBank/DDBJ whole genome shotgun (WGS) entry which is preliminary data.</text>
</comment>
<accession>A0A820QL02</accession>
<name>A0A820QL02_9BILA</name>